<reference evidence="1 2" key="1">
    <citation type="journal article" date="2011" name="BMC Genomics">
        <title>Genomic insights into an obligate epibiotic bacterial predator: Micavibrio aeruginosavorus ARL-13.</title>
        <authorList>
            <person name="Wang Z."/>
            <person name="Kadouri D."/>
            <person name="Wu M."/>
        </authorList>
    </citation>
    <scope>NUCLEOTIDE SEQUENCE [LARGE SCALE GENOMIC DNA]</scope>
    <source>
        <strain evidence="1 2">ARL-13</strain>
    </source>
</reference>
<dbReference type="AlphaFoldDB" id="G2KSU0"/>
<sequence>MLMMVLFSGDVPSLRKAVELQIVPSSVHSKTIIDLSPSSGRMPIL</sequence>
<dbReference type="EMBL" id="CP002382">
    <property type="protein sequence ID" value="AEP10085.1"/>
    <property type="molecule type" value="Genomic_DNA"/>
</dbReference>
<evidence type="ECO:0000313" key="1">
    <source>
        <dbReference type="EMBL" id="AEP10085.1"/>
    </source>
</evidence>
<dbReference type="HOGENOM" id="CLU_3201978_0_0_5"/>
<gene>
    <name evidence="1" type="ordered locus">MICA_1773</name>
</gene>
<name>G2KSU0_MICAA</name>
<evidence type="ECO:0000313" key="2">
    <source>
        <dbReference type="Proteomes" id="UP000009286"/>
    </source>
</evidence>
<organism evidence="1 2">
    <name type="scientific">Micavibrio aeruginosavorus (strain ARL-13)</name>
    <dbReference type="NCBI Taxonomy" id="856793"/>
    <lineage>
        <taxon>Bacteria</taxon>
        <taxon>Pseudomonadati</taxon>
        <taxon>Bdellovibrionota</taxon>
        <taxon>Bdellovibrionia</taxon>
        <taxon>Bdellovibrionales</taxon>
        <taxon>Pseudobdellovibrionaceae</taxon>
        <taxon>Micavibrio</taxon>
    </lineage>
</organism>
<protein>
    <submittedName>
        <fullName evidence="1">Uncharacterized protein</fullName>
    </submittedName>
</protein>
<dbReference type="KEGG" id="mai:MICA_1773"/>
<dbReference type="Proteomes" id="UP000009286">
    <property type="component" value="Chromosome"/>
</dbReference>
<accession>G2KSU0</accession>
<keyword evidence="2" id="KW-1185">Reference proteome</keyword>
<proteinExistence type="predicted"/>